<dbReference type="SUPFAM" id="SSF56801">
    <property type="entry name" value="Acetyl-CoA synthetase-like"/>
    <property type="match status" value="1"/>
</dbReference>
<dbReference type="RefSeq" id="WP_184906803.1">
    <property type="nucleotide sequence ID" value="NZ_JACHMS010000001.1"/>
</dbReference>
<keyword evidence="5" id="KW-1185">Reference proteome</keyword>
<dbReference type="Gene3D" id="3.30.300.30">
    <property type="match status" value="1"/>
</dbReference>
<dbReference type="Pfam" id="PF00501">
    <property type="entry name" value="AMP-binding"/>
    <property type="match status" value="1"/>
</dbReference>
<feature type="domain" description="AMP-dependent ligase C-terminal" evidence="3">
    <location>
        <begin position="449"/>
        <end position="539"/>
    </location>
</feature>
<evidence type="ECO:0000256" key="1">
    <source>
        <dbReference type="ARBA" id="ARBA00006432"/>
    </source>
</evidence>
<evidence type="ECO:0000313" key="4">
    <source>
        <dbReference type="EMBL" id="MBB4710211.1"/>
    </source>
</evidence>
<dbReference type="GO" id="GO:0016874">
    <property type="term" value="F:ligase activity"/>
    <property type="evidence" value="ECO:0007669"/>
    <property type="project" value="UniProtKB-KW"/>
</dbReference>
<dbReference type="InterPro" id="IPR028154">
    <property type="entry name" value="AMP-dep_Lig_C"/>
</dbReference>
<dbReference type="GeneID" id="95792178"/>
<dbReference type="PANTHER" id="PTHR22754">
    <property type="entry name" value="DISCO-INTERACTING PROTEIN 2 DIP2 -RELATED"/>
    <property type="match status" value="1"/>
</dbReference>
<keyword evidence="4" id="KW-0436">Ligase</keyword>
<name>A0A7W7DG96_9ACTN</name>
<dbReference type="Gene3D" id="3.40.50.12780">
    <property type="entry name" value="N-terminal domain of ligase-like"/>
    <property type="match status" value="1"/>
</dbReference>
<proteinExistence type="inferred from homology"/>
<dbReference type="EMBL" id="JACHMS010000001">
    <property type="protein sequence ID" value="MBB4710211.1"/>
    <property type="molecule type" value="Genomic_DNA"/>
</dbReference>
<dbReference type="Proteomes" id="UP000565089">
    <property type="component" value="Unassembled WGS sequence"/>
</dbReference>
<dbReference type="GO" id="GO:0005886">
    <property type="term" value="C:plasma membrane"/>
    <property type="evidence" value="ECO:0007669"/>
    <property type="project" value="TreeGrafter"/>
</dbReference>
<protein>
    <submittedName>
        <fullName evidence="4">Acyl-CoA synthetase (AMP-forming)/AMP-acid ligase II</fullName>
    </submittedName>
</protein>
<dbReference type="GO" id="GO:0070566">
    <property type="term" value="F:adenylyltransferase activity"/>
    <property type="evidence" value="ECO:0007669"/>
    <property type="project" value="TreeGrafter"/>
</dbReference>
<reference evidence="4 5" key="1">
    <citation type="submission" date="2020-08" db="EMBL/GenBank/DDBJ databases">
        <title>Sequencing the genomes of 1000 actinobacteria strains.</title>
        <authorList>
            <person name="Klenk H.-P."/>
        </authorList>
    </citation>
    <scope>NUCLEOTIDE SEQUENCE [LARGE SCALE GENOMIC DNA]</scope>
    <source>
        <strain evidence="4 5">DSM 40483</strain>
    </source>
</reference>
<comment type="caution">
    <text evidence="4">The sequence shown here is derived from an EMBL/GenBank/DDBJ whole genome shotgun (WGS) entry which is preliminary data.</text>
</comment>
<dbReference type="PANTHER" id="PTHR22754:SF32">
    <property type="entry name" value="DISCO-INTERACTING PROTEIN 2"/>
    <property type="match status" value="1"/>
</dbReference>
<comment type="similarity">
    <text evidence="1">Belongs to the ATP-dependent AMP-binding enzyme family.</text>
</comment>
<accession>A0A7W7DG96</accession>
<evidence type="ECO:0000259" key="3">
    <source>
        <dbReference type="Pfam" id="PF14535"/>
    </source>
</evidence>
<organism evidence="4 5">
    <name type="scientific">Streptomyces luteogriseus</name>
    <dbReference type="NCBI Taxonomy" id="68233"/>
    <lineage>
        <taxon>Bacteria</taxon>
        <taxon>Bacillati</taxon>
        <taxon>Actinomycetota</taxon>
        <taxon>Actinomycetes</taxon>
        <taxon>Kitasatosporales</taxon>
        <taxon>Streptomycetaceae</taxon>
        <taxon>Streptomyces</taxon>
    </lineage>
</organism>
<dbReference type="InterPro" id="IPR000873">
    <property type="entry name" value="AMP-dep_synth/lig_dom"/>
</dbReference>
<evidence type="ECO:0000313" key="5">
    <source>
        <dbReference type="Proteomes" id="UP000565089"/>
    </source>
</evidence>
<feature type="domain" description="AMP-dependent synthetase/ligase" evidence="2">
    <location>
        <begin position="25"/>
        <end position="407"/>
    </location>
</feature>
<dbReference type="AlphaFoldDB" id="A0A7W7DG96"/>
<dbReference type="Pfam" id="PF14535">
    <property type="entry name" value="AMP-binding_C_2"/>
    <property type="match status" value="1"/>
</dbReference>
<evidence type="ECO:0000259" key="2">
    <source>
        <dbReference type="Pfam" id="PF00501"/>
    </source>
</evidence>
<dbReference type="GO" id="GO:0006633">
    <property type="term" value="P:fatty acid biosynthetic process"/>
    <property type="evidence" value="ECO:0007669"/>
    <property type="project" value="TreeGrafter"/>
</dbReference>
<dbReference type="InterPro" id="IPR045851">
    <property type="entry name" value="AMP-bd_C_sf"/>
</dbReference>
<sequence length="559" mass="58851">MNAPADHPLDQATLPAALSALSRHFPAATATFPGMNVSLDAAGLDQASARFARGLLRHGVRPGAVVGLAVPASADFLVSLFGVLRAGAAVCPLPALQGLSSSRTRLAHAVHAAGMRHLITGAVDPTAIGYLRESCPGLALLGADIGAPGSGTLPEVAPDDLAIVQFTSGSTAEPKGVMLPHRAVLAGLRAIALSSGLTPDDVLVQWVPPHHDMGLFGMLTALLNGGSAVLLSPMSFIRRPAGLLAEMARSRGTLMTGPDFSYRRLASAATPETLAGLDLRRWRIAFNGAEPVRAATLTAFEERFAPAGVASSSMYPVYGMAEATLAITFPEPGSRPRVVHVDREVLSNEGAVRLRPHDHPGGKALVAVGKPVHGMRMRLVEKSGELCRPGRLGEVQISGPAVTTGYYRNPEANREAFDGCWFRTGDLGFQLQGDLFVAGRNKEMIIIRGVNVFPEDIEAVASQVQGVHRGHCVAFPVTDHDGDERIAVAIEVARTGAPESTAKRVRRAVCEALDINAVEVHTVAANSLPRTTSGKWQRALTRQRISRSASAAGAHEMAR</sequence>
<gene>
    <name evidence="4" type="ORF">BJ965_000093</name>
</gene>
<dbReference type="InterPro" id="IPR042099">
    <property type="entry name" value="ANL_N_sf"/>
</dbReference>